<organism evidence="16 17">
    <name type="scientific">Syntrophotalea acetylenivorans</name>
    <dbReference type="NCBI Taxonomy" id="1842532"/>
    <lineage>
        <taxon>Bacteria</taxon>
        <taxon>Pseudomonadati</taxon>
        <taxon>Thermodesulfobacteriota</taxon>
        <taxon>Desulfuromonadia</taxon>
        <taxon>Desulfuromonadales</taxon>
        <taxon>Syntrophotaleaceae</taxon>
        <taxon>Syntrophotalea</taxon>
    </lineage>
</organism>
<gene>
    <name evidence="16" type="ORF">A7E78_02710</name>
</gene>
<evidence type="ECO:0000256" key="9">
    <source>
        <dbReference type="ARBA" id="ARBA00022989"/>
    </source>
</evidence>
<evidence type="ECO:0000256" key="4">
    <source>
        <dbReference type="ARBA" id="ARBA00021907"/>
    </source>
</evidence>
<feature type="domain" description="ABC3 transporter permease C-terminal" evidence="14">
    <location>
        <begin position="177"/>
        <end position="297"/>
    </location>
</feature>
<feature type="transmembrane region" description="Helical" evidence="13">
    <location>
        <begin position="228"/>
        <end position="245"/>
    </location>
</feature>
<evidence type="ECO:0000256" key="6">
    <source>
        <dbReference type="ARBA" id="ARBA00022519"/>
    </source>
</evidence>
<comment type="subunit">
    <text evidence="3">Forms a membrane-associated complex with FtsE.</text>
</comment>
<sequence length="298" mass="33111">MLDRTIYLIRRVFRNIKQSPILCTAAIGTVAVALTVLAFFALIVINVQSVASHWSEEIHVVAYLDNEPQPTRLADWRKLLLSMPEVAKVTYVDRDEAFRRFSSRLGPDSDLLEGFDSEILPASLEISLKVDHRNRQAAEAVVSRLKQNPDFSDFSYGQDWLDRFEAFLDTLRFGGYVLGAFLLFAALFIVSNTIKLTLYARRDELEIMSLVGATSLFIKTPFLLEGAFHGTIGSLIALGGSFALFQMFLQRGLTSLLLGAGGGQVVFLSWQQQLLLVATGTTLGVIGSVLSLRKFVRI</sequence>
<dbReference type="InterPro" id="IPR040690">
    <property type="entry name" value="FtsX_ECD"/>
</dbReference>
<evidence type="ECO:0000259" key="15">
    <source>
        <dbReference type="Pfam" id="PF18075"/>
    </source>
</evidence>
<dbReference type="InterPro" id="IPR047590">
    <property type="entry name" value="FtsX_proteobact-type"/>
</dbReference>
<accession>A0A1L3GLM2</accession>
<proteinExistence type="inferred from homology"/>
<keyword evidence="5 12" id="KW-1003">Cell membrane</keyword>
<evidence type="ECO:0000256" key="8">
    <source>
        <dbReference type="ARBA" id="ARBA00022692"/>
    </source>
</evidence>
<dbReference type="GO" id="GO:0032153">
    <property type="term" value="C:cell division site"/>
    <property type="evidence" value="ECO:0007669"/>
    <property type="project" value="TreeGrafter"/>
</dbReference>
<keyword evidence="6" id="KW-0997">Cell inner membrane</keyword>
<dbReference type="InterPro" id="IPR004513">
    <property type="entry name" value="FtsX"/>
</dbReference>
<dbReference type="Proteomes" id="UP000182517">
    <property type="component" value="Chromosome"/>
</dbReference>
<keyword evidence="17" id="KW-1185">Reference proteome</keyword>
<evidence type="ECO:0000313" key="17">
    <source>
        <dbReference type="Proteomes" id="UP000182517"/>
    </source>
</evidence>
<evidence type="ECO:0000256" key="13">
    <source>
        <dbReference type="SAM" id="Phobius"/>
    </source>
</evidence>
<dbReference type="PANTHER" id="PTHR47755:SF1">
    <property type="entry name" value="CELL DIVISION PROTEIN FTSX"/>
    <property type="match status" value="1"/>
</dbReference>
<evidence type="ECO:0000256" key="1">
    <source>
        <dbReference type="ARBA" id="ARBA00004429"/>
    </source>
</evidence>
<dbReference type="Pfam" id="PF02687">
    <property type="entry name" value="FtsX"/>
    <property type="match status" value="1"/>
</dbReference>
<comment type="similarity">
    <text evidence="2 12">Belongs to the ABC-4 integral membrane protein family. FtsX subfamily.</text>
</comment>
<feature type="transmembrane region" description="Helical" evidence="13">
    <location>
        <begin position="21"/>
        <end position="45"/>
    </location>
</feature>
<dbReference type="EMBL" id="CP015519">
    <property type="protein sequence ID" value="APG26846.1"/>
    <property type="molecule type" value="Genomic_DNA"/>
</dbReference>
<dbReference type="PANTHER" id="PTHR47755">
    <property type="entry name" value="CELL DIVISION PROTEIN FTSX"/>
    <property type="match status" value="1"/>
</dbReference>
<evidence type="ECO:0000256" key="11">
    <source>
        <dbReference type="ARBA" id="ARBA00023306"/>
    </source>
</evidence>
<dbReference type="PIRSF" id="PIRSF003097">
    <property type="entry name" value="FtsX"/>
    <property type="match status" value="1"/>
</dbReference>
<keyword evidence="11 12" id="KW-0131">Cell cycle</keyword>
<keyword evidence="9 13" id="KW-1133">Transmembrane helix</keyword>
<evidence type="ECO:0000256" key="10">
    <source>
        <dbReference type="ARBA" id="ARBA00023136"/>
    </source>
</evidence>
<evidence type="ECO:0000256" key="12">
    <source>
        <dbReference type="PIRNR" id="PIRNR003097"/>
    </source>
</evidence>
<evidence type="ECO:0000256" key="2">
    <source>
        <dbReference type="ARBA" id="ARBA00007379"/>
    </source>
</evidence>
<keyword evidence="10 12" id="KW-0472">Membrane</keyword>
<dbReference type="Pfam" id="PF18075">
    <property type="entry name" value="FtsX_ECD"/>
    <property type="match status" value="1"/>
</dbReference>
<evidence type="ECO:0000313" key="16">
    <source>
        <dbReference type="EMBL" id="APG26846.1"/>
    </source>
</evidence>
<feature type="transmembrane region" description="Helical" evidence="13">
    <location>
        <begin position="274"/>
        <end position="292"/>
    </location>
</feature>
<dbReference type="KEGG" id="pef:A7E78_02710"/>
<dbReference type="AlphaFoldDB" id="A0A1L3GLM2"/>
<dbReference type="GO" id="GO:0051301">
    <property type="term" value="P:cell division"/>
    <property type="evidence" value="ECO:0007669"/>
    <property type="project" value="UniProtKB-KW"/>
</dbReference>
<dbReference type="STRING" id="1842532.A7E78_02710"/>
<evidence type="ECO:0000259" key="14">
    <source>
        <dbReference type="Pfam" id="PF02687"/>
    </source>
</evidence>
<evidence type="ECO:0000256" key="3">
    <source>
        <dbReference type="ARBA" id="ARBA00011160"/>
    </source>
</evidence>
<dbReference type="RefSeq" id="WP_072282807.1">
    <property type="nucleotide sequence ID" value="NZ_CP015519.1"/>
</dbReference>
<protein>
    <recommendedName>
        <fullName evidence="4 12">Cell division protein FtsX</fullName>
    </recommendedName>
</protein>
<keyword evidence="8 13" id="KW-0812">Transmembrane</keyword>
<dbReference type="Gene3D" id="3.30.70.3040">
    <property type="match status" value="1"/>
</dbReference>
<comment type="subcellular location">
    <subcellularLocation>
        <location evidence="1">Cell inner membrane</location>
        <topology evidence="1">Multi-pass membrane protein</topology>
    </subcellularLocation>
</comment>
<name>A0A1L3GLM2_9BACT</name>
<evidence type="ECO:0000256" key="7">
    <source>
        <dbReference type="ARBA" id="ARBA00022618"/>
    </source>
</evidence>
<dbReference type="GO" id="GO:0005886">
    <property type="term" value="C:plasma membrane"/>
    <property type="evidence" value="ECO:0007669"/>
    <property type="project" value="UniProtKB-SubCell"/>
</dbReference>
<dbReference type="NCBIfam" id="TIGR00439">
    <property type="entry name" value="FtsX_Gneg"/>
    <property type="match status" value="1"/>
</dbReference>
<evidence type="ECO:0000256" key="5">
    <source>
        <dbReference type="ARBA" id="ARBA00022475"/>
    </source>
</evidence>
<keyword evidence="7 12" id="KW-0132">Cell division</keyword>
<feature type="domain" description="FtsX extracellular" evidence="15">
    <location>
        <begin position="59"/>
        <end position="149"/>
    </location>
</feature>
<reference evidence="16 17" key="1">
    <citation type="journal article" date="2017" name="Genome Announc.">
        <title>Complete Genome Sequences of Two Acetylene-Fermenting Pelobacter acetylenicus Strains.</title>
        <authorList>
            <person name="Sutton J.M."/>
            <person name="Baesman S.M."/>
            <person name="Fierst J.L."/>
            <person name="Poret-Peterson A.T."/>
            <person name="Oremland R.S."/>
            <person name="Dunlap D.S."/>
            <person name="Akob D.M."/>
        </authorList>
    </citation>
    <scope>NUCLEOTIDE SEQUENCE [LARGE SCALE GENOMIC DNA]</scope>
    <source>
        <strain evidence="16 17">SFB93</strain>
    </source>
</reference>
<feature type="transmembrane region" description="Helical" evidence="13">
    <location>
        <begin position="173"/>
        <end position="193"/>
    </location>
</feature>
<dbReference type="InterPro" id="IPR003838">
    <property type="entry name" value="ABC3_permease_C"/>
</dbReference>